<gene>
    <name evidence="1" type="ORF">BSQ33_19895</name>
</gene>
<organism evidence="1 2">
    <name type="scientific">Vibrio gazogenes</name>
    <dbReference type="NCBI Taxonomy" id="687"/>
    <lineage>
        <taxon>Bacteria</taxon>
        <taxon>Pseudomonadati</taxon>
        <taxon>Pseudomonadota</taxon>
        <taxon>Gammaproteobacteria</taxon>
        <taxon>Vibrionales</taxon>
        <taxon>Vibrionaceae</taxon>
        <taxon>Vibrio</taxon>
    </lineage>
</organism>
<name>A0A1Z2SL99_VIBGA</name>
<dbReference type="EMBL" id="CP018836">
    <property type="protein sequence ID" value="ASA57971.1"/>
    <property type="molecule type" value="Genomic_DNA"/>
</dbReference>
<sequence length="125" mass="14714">MLSKTEKKVRKILIKVARGSLDTYHFRKITYKELWLTQYPEETWRRGHTPEVVEWIVNISNADTDNGLPPLNALVVRKDTSEPGKDWKSWHRSVGSPFESQAHAQAACWAYWPSMHVVETFYRKR</sequence>
<accession>A0A1Z2SL99</accession>
<dbReference type="Proteomes" id="UP000196708">
    <property type="component" value="Chromosome 2"/>
</dbReference>
<dbReference type="KEGG" id="vga:BSQ33_19895"/>
<evidence type="ECO:0000313" key="2">
    <source>
        <dbReference type="Proteomes" id="UP000196708"/>
    </source>
</evidence>
<protein>
    <submittedName>
        <fullName evidence="1">Uncharacterized protein</fullName>
    </submittedName>
</protein>
<dbReference type="AlphaFoldDB" id="A0A1Z2SL99"/>
<proteinExistence type="predicted"/>
<dbReference type="OrthoDB" id="5916883at2"/>
<dbReference type="RefSeq" id="WP_088135063.1">
    <property type="nucleotide sequence ID" value="NZ_CP018836.1"/>
</dbReference>
<reference evidence="1 2" key="1">
    <citation type="submission" date="2016-12" db="EMBL/GenBank/DDBJ databases">
        <authorList>
            <person name="Song W.-J."/>
            <person name="Kurnit D.M."/>
        </authorList>
    </citation>
    <scope>NUCLEOTIDE SEQUENCE [LARGE SCALE GENOMIC DNA]</scope>
    <source>
        <strain evidence="1 2">ATCC 43942</strain>
    </source>
</reference>
<evidence type="ECO:0000313" key="1">
    <source>
        <dbReference type="EMBL" id="ASA57971.1"/>
    </source>
</evidence>